<keyword evidence="2" id="KW-1185">Reference proteome</keyword>
<gene>
    <name evidence="1" type="ORF">SAMN05216548_10719</name>
</gene>
<dbReference type="InterPro" id="IPR029063">
    <property type="entry name" value="SAM-dependent_MTases_sf"/>
</dbReference>
<evidence type="ECO:0008006" key="3">
    <source>
        <dbReference type="Google" id="ProtNLM"/>
    </source>
</evidence>
<dbReference type="EMBL" id="FOFG01000007">
    <property type="protein sequence ID" value="SEQ70927.1"/>
    <property type="molecule type" value="Genomic_DNA"/>
</dbReference>
<name>A0A1H9I8N7_9HYPH</name>
<proteinExistence type="predicted"/>
<evidence type="ECO:0000313" key="2">
    <source>
        <dbReference type="Proteomes" id="UP000199647"/>
    </source>
</evidence>
<dbReference type="OrthoDB" id="1079385at2"/>
<evidence type="ECO:0000313" key="1">
    <source>
        <dbReference type="EMBL" id="SEQ70927.1"/>
    </source>
</evidence>
<dbReference type="RefSeq" id="WP_092496593.1">
    <property type="nucleotide sequence ID" value="NZ_FOFG01000007.1"/>
</dbReference>
<dbReference type="SUPFAM" id="SSF53335">
    <property type="entry name" value="S-adenosyl-L-methionine-dependent methyltransferases"/>
    <property type="match status" value="1"/>
</dbReference>
<reference evidence="1 2" key="1">
    <citation type="submission" date="2016-10" db="EMBL/GenBank/DDBJ databases">
        <authorList>
            <person name="de Groot N.N."/>
        </authorList>
    </citation>
    <scope>NUCLEOTIDE SEQUENCE [LARGE SCALE GENOMIC DNA]</scope>
    <source>
        <strain evidence="1 2">A52C2</strain>
    </source>
</reference>
<accession>A0A1H9I8N7</accession>
<dbReference type="STRING" id="1855383.SAMN05216548_10719"/>
<dbReference type="Gene3D" id="3.40.50.150">
    <property type="entry name" value="Vaccinia Virus protein VP39"/>
    <property type="match status" value="1"/>
</dbReference>
<protein>
    <recommendedName>
        <fullName evidence="3">Methyltransferase</fullName>
    </recommendedName>
</protein>
<organism evidence="1 2">
    <name type="scientific">Faunimonas pinastri</name>
    <dbReference type="NCBI Taxonomy" id="1855383"/>
    <lineage>
        <taxon>Bacteria</taxon>
        <taxon>Pseudomonadati</taxon>
        <taxon>Pseudomonadota</taxon>
        <taxon>Alphaproteobacteria</taxon>
        <taxon>Hyphomicrobiales</taxon>
        <taxon>Afifellaceae</taxon>
        <taxon>Faunimonas</taxon>
    </lineage>
</organism>
<sequence>MNAITRLKDAKVWARDPDDWYVEPEWCSRRLFEVEPFTGTIHDPACGFGRIVEAARDAGHQAFGSDLHHRWPPSHGGYMPADYRQWPPAEAFYGSVWHRGFDNVVSNPPFKFADPRDNKAECFVRMALARTRRKVAMLLPTTWQCGGKRGAWLETTPLFRIWNLGPRPSMPPGTVIQEGAAAGSGTKDFSWFVWLHGFDGAPTVSWLRREANAA</sequence>
<dbReference type="Proteomes" id="UP000199647">
    <property type="component" value="Unassembled WGS sequence"/>
</dbReference>
<dbReference type="AlphaFoldDB" id="A0A1H9I8N7"/>